<gene>
    <name evidence="1" type="ORF">LAESUDRAFT_306264</name>
</gene>
<sequence length="191" mass="21147">MNCATCGAQNKTFTRINRQKRVICNCSRLSYDKQFSLQQNRAGLRLHSGGRRRRVGGEGQDMRGRSRAQASTRLWRKCHSVLQSLIGCATVRIVSWSEDHSLRGEDVQQSAITSQVIVSSNYILHPITSVCPSIYIPQHSSHLHVIHPFNALSSASGVRACASTMVYSSVAPPASTQNPKGVLDPCFFLYE</sequence>
<dbReference type="AlphaFoldDB" id="A0A165D8Y7"/>
<dbReference type="RefSeq" id="XP_040762099.1">
    <property type="nucleotide sequence ID" value="XM_040901921.1"/>
</dbReference>
<evidence type="ECO:0000313" key="2">
    <source>
        <dbReference type="Proteomes" id="UP000076871"/>
    </source>
</evidence>
<dbReference type="Proteomes" id="UP000076871">
    <property type="component" value="Unassembled WGS sequence"/>
</dbReference>
<protein>
    <submittedName>
        <fullName evidence="1">Uncharacterized protein</fullName>
    </submittedName>
</protein>
<evidence type="ECO:0000313" key="1">
    <source>
        <dbReference type="EMBL" id="KZT04359.1"/>
    </source>
</evidence>
<dbReference type="InParanoid" id="A0A165D8Y7"/>
<name>A0A165D8Y7_9APHY</name>
<dbReference type="GeneID" id="63818952"/>
<reference evidence="1 2" key="1">
    <citation type="journal article" date="2016" name="Mol. Biol. Evol.">
        <title>Comparative Genomics of Early-Diverging Mushroom-Forming Fungi Provides Insights into the Origins of Lignocellulose Decay Capabilities.</title>
        <authorList>
            <person name="Nagy L.G."/>
            <person name="Riley R."/>
            <person name="Tritt A."/>
            <person name="Adam C."/>
            <person name="Daum C."/>
            <person name="Floudas D."/>
            <person name="Sun H."/>
            <person name="Yadav J.S."/>
            <person name="Pangilinan J."/>
            <person name="Larsson K.H."/>
            <person name="Matsuura K."/>
            <person name="Barry K."/>
            <person name="Labutti K."/>
            <person name="Kuo R."/>
            <person name="Ohm R.A."/>
            <person name="Bhattacharya S.S."/>
            <person name="Shirouzu T."/>
            <person name="Yoshinaga Y."/>
            <person name="Martin F.M."/>
            <person name="Grigoriev I.V."/>
            <person name="Hibbett D.S."/>
        </authorList>
    </citation>
    <scope>NUCLEOTIDE SEQUENCE [LARGE SCALE GENOMIC DNA]</scope>
    <source>
        <strain evidence="1 2">93-53</strain>
    </source>
</reference>
<accession>A0A165D8Y7</accession>
<organism evidence="1 2">
    <name type="scientific">Laetiporus sulphureus 93-53</name>
    <dbReference type="NCBI Taxonomy" id="1314785"/>
    <lineage>
        <taxon>Eukaryota</taxon>
        <taxon>Fungi</taxon>
        <taxon>Dikarya</taxon>
        <taxon>Basidiomycota</taxon>
        <taxon>Agaricomycotina</taxon>
        <taxon>Agaricomycetes</taxon>
        <taxon>Polyporales</taxon>
        <taxon>Laetiporus</taxon>
    </lineage>
</organism>
<keyword evidence="2" id="KW-1185">Reference proteome</keyword>
<proteinExistence type="predicted"/>
<dbReference type="EMBL" id="KV427637">
    <property type="protein sequence ID" value="KZT04359.1"/>
    <property type="molecule type" value="Genomic_DNA"/>
</dbReference>